<proteinExistence type="predicted"/>
<organism evidence="1">
    <name type="scientific">freshwater metagenome</name>
    <dbReference type="NCBI Taxonomy" id="449393"/>
    <lineage>
        <taxon>unclassified sequences</taxon>
        <taxon>metagenomes</taxon>
        <taxon>ecological metagenomes</taxon>
    </lineage>
</organism>
<protein>
    <submittedName>
        <fullName evidence="1">Unannotated protein</fullName>
    </submittedName>
</protein>
<reference evidence="1" key="1">
    <citation type="submission" date="2020-05" db="EMBL/GenBank/DDBJ databases">
        <authorList>
            <person name="Chiriac C."/>
            <person name="Salcher M."/>
            <person name="Ghai R."/>
            <person name="Kavagutti S V."/>
        </authorList>
    </citation>
    <scope>NUCLEOTIDE SEQUENCE</scope>
</reference>
<accession>A0A6J6I959</accession>
<evidence type="ECO:0000313" key="1">
    <source>
        <dbReference type="EMBL" id="CAB4623041.1"/>
    </source>
</evidence>
<gene>
    <name evidence="1" type="ORF">UFOPK1951_00387</name>
</gene>
<dbReference type="AlphaFoldDB" id="A0A6J6I959"/>
<name>A0A6J6I959_9ZZZZ</name>
<dbReference type="EMBL" id="CAEZVH010000029">
    <property type="protein sequence ID" value="CAB4623041.1"/>
    <property type="molecule type" value="Genomic_DNA"/>
</dbReference>
<sequence>MRVREMGRIWRSFFFEVHNREADSVKEVRGERIRVIHYASASSYPFTLLWLEISVLISIRYNEALVNPIEA</sequence>